<dbReference type="GO" id="GO:0009408">
    <property type="term" value="P:response to heat"/>
    <property type="evidence" value="ECO:0007669"/>
    <property type="project" value="TreeGrafter"/>
</dbReference>
<dbReference type="GO" id="GO:0005634">
    <property type="term" value="C:nucleus"/>
    <property type="evidence" value="ECO:0007669"/>
    <property type="project" value="TreeGrafter"/>
</dbReference>
<dbReference type="PROSITE" id="PS01031">
    <property type="entry name" value="SHSP"/>
    <property type="match status" value="1"/>
</dbReference>
<feature type="compositionally biased region" description="Basic and acidic residues" evidence="3">
    <location>
        <begin position="158"/>
        <end position="168"/>
    </location>
</feature>
<organism evidence="5 6">
    <name type="scientific">Acrobeloides nanus</name>
    <dbReference type="NCBI Taxonomy" id="290746"/>
    <lineage>
        <taxon>Eukaryota</taxon>
        <taxon>Metazoa</taxon>
        <taxon>Ecdysozoa</taxon>
        <taxon>Nematoda</taxon>
        <taxon>Chromadorea</taxon>
        <taxon>Rhabditida</taxon>
        <taxon>Tylenchina</taxon>
        <taxon>Cephalobomorpha</taxon>
        <taxon>Cephaloboidea</taxon>
        <taxon>Cephalobidae</taxon>
        <taxon>Acrobeloides</taxon>
    </lineage>
</organism>
<evidence type="ECO:0000256" key="1">
    <source>
        <dbReference type="PROSITE-ProRule" id="PRU00285"/>
    </source>
</evidence>
<dbReference type="AlphaFoldDB" id="A0A914E7B0"/>
<dbReference type="Proteomes" id="UP000887540">
    <property type="component" value="Unplaced"/>
</dbReference>
<keyword evidence="5" id="KW-1185">Reference proteome</keyword>
<feature type="domain" description="SHSP" evidence="4">
    <location>
        <begin position="41"/>
        <end position="147"/>
    </location>
</feature>
<sequence length="168" mass="19231">MQNFIQPYAPTLGYGLYPFAHPTAELGLSRVLDAFFDDSLTPRVRDFAGHLTVKDNGDFEYKVDASGFRPEEVKVDLEGNDIIITANHEEKREHESVTRHFTRRIRVPEHIQKDSIQCDLDKRGHLQITGHGDKITKPKRIPIYRVHEGKSLTQDPAKATENKETPKK</sequence>
<evidence type="ECO:0000313" key="6">
    <source>
        <dbReference type="WBParaSite" id="ACRNAN_scaffold619.g10480.t1"/>
    </source>
</evidence>
<proteinExistence type="inferred from homology"/>
<dbReference type="WBParaSite" id="ACRNAN_scaffold619.g10480.t1">
    <property type="protein sequence ID" value="ACRNAN_scaffold619.g10480.t1"/>
    <property type="gene ID" value="ACRNAN_scaffold619.g10480"/>
</dbReference>
<comment type="similarity">
    <text evidence="1 2">Belongs to the small heat shock protein (HSP20) family.</text>
</comment>
<dbReference type="InterPro" id="IPR001436">
    <property type="entry name" value="Alpha-crystallin/sHSP_animal"/>
</dbReference>
<protein>
    <submittedName>
        <fullName evidence="6">SHSP domain-containing protein</fullName>
    </submittedName>
</protein>
<dbReference type="CDD" id="cd06526">
    <property type="entry name" value="metazoan_ACD"/>
    <property type="match status" value="1"/>
</dbReference>
<evidence type="ECO:0000313" key="5">
    <source>
        <dbReference type="Proteomes" id="UP000887540"/>
    </source>
</evidence>
<reference evidence="6" key="1">
    <citation type="submission" date="2022-11" db="UniProtKB">
        <authorList>
            <consortium name="WormBaseParasite"/>
        </authorList>
    </citation>
    <scope>IDENTIFICATION</scope>
</reference>
<dbReference type="InterPro" id="IPR002068">
    <property type="entry name" value="A-crystallin/Hsp20_dom"/>
</dbReference>
<dbReference type="InterPro" id="IPR008978">
    <property type="entry name" value="HSP20-like_chaperone"/>
</dbReference>
<dbReference type="PANTHER" id="PTHR45640:SF32">
    <property type="entry name" value="STRESS-INDUCED PROTEIN 1"/>
    <property type="match status" value="1"/>
</dbReference>
<accession>A0A914E7B0</accession>
<dbReference type="Pfam" id="PF00011">
    <property type="entry name" value="HSP20"/>
    <property type="match status" value="1"/>
</dbReference>
<evidence type="ECO:0000256" key="2">
    <source>
        <dbReference type="RuleBase" id="RU003616"/>
    </source>
</evidence>
<dbReference type="GO" id="GO:0005737">
    <property type="term" value="C:cytoplasm"/>
    <property type="evidence" value="ECO:0007669"/>
    <property type="project" value="TreeGrafter"/>
</dbReference>
<evidence type="ECO:0000259" key="4">
    <source>
        <dbReference type="PROSITE" id="PS01031"/>
    </source>
</evidence>
<evidence type="ECO:0000256" key="3">
    <source>
        <dbReference type="SAM" id="MobiDB-lite"/>
    </source>
</evidence>
<dbReference type="GO" id="GO:0042026">
    <property type="term" value="P:protein refolding"/>
    <property type="evidence" value="ECO:0007669"/>
    <property type="project" value="TreeGrafter"/>
</dbReference>
<dbReference type="GO" id="GO:0036498">
    <property type="term" value="P:IRE1-mediated unfolded protein response"/>
    <property type="evidence" value="ECO:0007669"/>
    <property type="project" value="TreeGrafter"/>
</dbReference>
<name>A0A914E7B0_9BILA</name>
<dbReference type="SUPFAM" id="SSF49764">
    <property type="entry name" value="HSP20-like chaperones"/>
    <property type="match status" value="1"/>
</dbReference>
<dbReference type="Gene3D" id="2.60.40.790">
    <property type="match status" value="1"/>
</dbReference>
<dbReference type="GO" id="GO:0051082">
    <property type="term" value="F:unfolded protein binding"/>
    <property type="evidence" value="ECO:0007669"/>
    <property type="project" value="TreeGrafter"/>
</dbReference>
<dbReference type="PANTHER" id="PTHR45640">
    <property type="entry name" value="HEAT SHOCK PROTEIN HSP-12.2-RELATED"/>
    <property type="match status" value="1"/>
</dbReference>
<feature type="region of interest" description="Disordered" evidence="3">
    <location>
        <begin position="147"/>
        <end position="168"/>
    </location>
</feature>